<dbReference type="AlphaFoldDB" id="Q13FN9"/>
<accession>Q13FN9</accession>
<keyword evidence="2" id="KW-1185">Reference proteome</keyword>
<organism evidence="1 2">
    <name type="scientific">Paraburkholderia xenovorans (strain LB400)</name>
    <dbReference type="NCBI Taxonomy" id="266265"/>
    <lineage>
        <taxon>Bacteria</taxon>
        <taxon>Pseudomonadati</taxon>
        <taxon>Pseudomonadota</taxon>
        <taxon>Betaproteobacteria</taxon>
        <taxon>Burkholderiales</taxon>
        <taxon>Burkholderiaceae</taxon>
        <taxon>Paraburkholderia</taxon>
    </lineage>
</organism>
<dbReference type="Proteomes" id="UP000001817">
    <property type="component" value="Chromosome 3"/>
</dbReference>
<gene>
    <name evidence="1" type="ORF">Bxe_C1240</name>
</gene>
<protein>
    <submittedName>
        <fullName evidence="1">Uncharacterized protein</fullName>
    </submittedName>
</protein>
<dbReference type="EMBL" id="CP000272">
    <property type="protein sequence ID" value="ABE37100.1"/>
    <property type="molecule type" value="Genomic_DNA"/>
</dbReference>
<name>Q13FN9_PARXL</name>
<dbReference type="STRING" id="266265.Bxe_C1240"/>
<dbReference type="KEGG" id="bxe:Bxe_C1240"/>
<evidence type="ECO:0000313" key="2">
    <source>
        <dbReference type="Proteomes" id="UP000001817"/>
    </source>
</evidence>
<reference evidence="1 2" key="1">
    <citation type="journal article" date="2006" name="Proc. Natl. Acad. Sci. U.S.A.">
        <title>Burkholderia xenovorans LB400 harbors a multi-replicon, 9.73-Mbp genome shaped for versatility.</title>
        <authorList>
            <person name="Chain P.S."/>
            <person name="Denef V.J."/>
            <person name="Konstantinidis K.T."/>
            <person name="Vergez L.M."/>
            <person name="Agullo L."/>
            <person name="Reyes V.L."/>
            <person name="Hauser L."/>
            <person name="Cordova M."/>
            <person name="Gomez L."/>
            <person name="Gonzalez M."/>
            <person name="Land M."/>
            <person name="Lao V."/>
            <person name="Larimer F."/>
            <person name="LiPuma J.J."/>
            <person name="Mahenthiralingam E."/>
            <person name="Malfatti S.A."/>
            <person name="Marx C.J."/>
            <person name="Parnell J.J."/>
            <person name="Ramette A."/>
            <person name="Richardson P."/>
            <person name="Seeger M."/>
            <person name="Smith D."/>
            <person name="Spilker T."/>
            <person name="Sul W.J."/>
            <person name="Tsoi T.V."/>
            <person name="Ulrich L.E."/>
            <person name="Zhulin I.B."/>
            <person name="Tiedje J.M."/>
        </authorList>
    </citation>
    <scope>NUCLEOTIDE SEQUENCE [LARGE SCALE GENOMIC DNA]</scope>
    <source>
        <strain evidence="1 2">LB400</strain>
    </source>
</reference>
<sequence>MSTGCLLNWRAGSAIWARCYALISHCGDDVIKYVSDYYLCTRIARPDLNPSAGATFPALPRSLASARTVSSMTAGLFFFICFIMKT</sequence>
<proteinExistence type="predicted"/>
<evidence type="ECO:0000313" key="1">
    <source>
        <dbReference type="EMBL" id="ABE37100.1"/>
    </source>
</evidence>